<keyword evidence="10" id="KW-1185">Reference proteome</keyword>
<evidence type="ECO:0000256" key="3">
    <source>
        <dbReference type="ARBA" id="ARBA00022776"/>
    </source>
</evidence>
<dbReference type="InterPro" id="IPR014786">
    <property type="entry name" value="ANAPC2_C"/>
</dbReference>
<dbReference type="Pfam" id="PF26557">
    <property type="entry name" value="Cullin_AB"/>
    <property type="match status" value="1"/>
</dbReference>
<reference evidence="9 10" key="1">
    <citation type="submission" date="2024-06" db="EMBL/GenBank/DDBJ databases">
        <title>Complete genome of Phlyctema vagabunda strain 19-DSS-EL-015.</title>
        <authorList>
            <person name="Fiorenzani C."/>
        </authorList>
    </citation>
    <scope>NUCLEOTIDE SEQUENCE [LARGE SCALE GENOMIC DNA]</scope>
    <source>
        <strain evidence="9 10">19-DSS-EL-015</strain>
    </source>
</reference>
<organism evidence="9 10">
    <name type="scientific">Phlyctema vagabunda</name>
    <dbReference type="NCBI Taxonomy" id="108571"/>
    <lineage>
        <taxon>Eukaryota</taxon>
        <taxon>Fungi</taxon>
        <taxon>Dikarya</taxon>
        <taxon>Ascomycota</taxon>
        <taxon>Pezizomycotina</taxon>
        <taxon>Leotiomycetes</taxon>
        <taxon>Helotiales</taxon>
        <taxon>Dermateaceae</taxon>
        <taxon>Phlyctema</taxon>
    </lineage>
</organism>
<keyword evidence="4" id="KW-0833">Ubl conjugation pathway</keyword>
<feature type="region of interest" description="Disordered" evidence="7">
    <location>
        <begin position="24"/>
        <end position="70"/>
    </location>
</feature>
<name>A0ABR4PPG9_9HELO</name>
<evidence type="ECO:0000256" key="7">
    <source>
        <dbReference type="SAM" id="MobiDB-lite"/>
    </source>
</evidence>
<comment type="caution">
    <text evidence="9">The sequence shown here is derived from an EMBL/GenBank/DDBJ whole genome shotgun (WGS) entry which is preliminary data.</text>
</comment>
<feature type="domain" description="Cullin family profile" evidence="8">
    <location>
        <begin position="568"/>
        <end position="791"/>
    </location>
</feature>
<keyword evidence="5" id="KW-0131">Cell cycle</keyword>
<dbReference type="SUPFAM" id="SSF75632">
    <property type="entry name" value="Cullin homology domain"/>
    <property type="match status" value="1"/>
</dbReference>
<dbReference type="PROSITE" id="PS50069">
    <property type="entry name" value="CULLIN_2"/>
    <property type="match status" value="1"/>
</dbReference>
<dbReference type="PANTHER" id="PTHR45957:SF1">
    <property type="entry name" value="ANAPHASE-PROMOTING COMPLEX SUBUNIT 2"/>
    <property type="match status" value="1"/>
</dbReference>
<dbReference type="Pfam" id="PF25773">
    <property type="entry name" value="TPR_ANAPC2"/>
    <property type="match status" value="1"/>
</dbReference>
<gene>
    <name evidence="9" type="ORF">PVAG01_04072</name>
</gene>
<dbReference type="PANTHER" id="PTHR45957">
    <property type="entry name" value="ANAPHASE-PROMOTING COMPLEX SUBUNIT 2"/>
    <property type="match status" value="1"/>
</dbReference>
<dbReference type="SMART" id="SM01013">
    <property type="entry name" value="APC2"/>
    <property type="match status" value="1"/>
</dbReference>
<dbReference type="Proteomes" id="UP001629113">
    <property type="component" value="Unassembled WGS sequence"/>
</dbReference>
<evidence type="ECO:0000256" key="6">
    <source>
        <dbReference type="PROSITE-ProRule" id="PRU00330"/>
    </source>
</evidence>
<dbReference type="EMBL" id="JBFCZG010000003">
    <property type="protein sequence ID" value="KAL3424791.1"/>
    <property type="molecule type" value="Genomic_DNA"/>
</dbReference>
<evidence type="ECO:0000256" key="5">
    <source>
        <dbReference type="ARBA" id="ARBA00023306"/>
    </source>
</evidence>
<dbReference type="Gene3D" id="1.10.10.10">
    <property type="entry name" value="Winged helix-like DNA-binding domain superfamily/Winged helix DNA-binding domain"/>
    <property type="match status" value="1"/>
</dbReference>
<evidence type="ECO:0000259" key="8">
    <source>
        <dbReference type="PROSITE" id="PS50069"/>
    </source>
</evidence>
<feature type="compositionally biased region" description="Low complexity" evidence="7">
    <location>
        <begin position="820"/>
        <end position="830"/>
    </location>
</feature>
<evidence type="ECO:0000256" key="1">
    <source>
        <dbReference type="ARBA" id="ARBA00016068"/>
    </source>
</evidence>
<evidence type="ECO:0000256" key="4">
    <source>
        <dbReference type="ARBA" id="ARBA00022786"/>
    </source>
</evidence>
<evidence type="ECO:0000313" key="9">
    <source>
        <dbReference type="EMBL" id="KAL3424791.1"/>
    </source>
</evidence>
<dbReference type="Gene3D" id="3.30.230.130">
    <property type="entry name" value="Cullin, Chain C, Domain 2"/>
    <property type="match status" value="1"/>
</dbReference>
<keyword evidence="2" id="KW-0132">Cell division</keyword>
<dbReference type="InterPro" id="IPR057975">
    <property type="entry name" value="TPR_ANAPC2"/>
</dbReference>
<keyword evidence="3" id="KW-0498">Mitosis</keyword>
<feature type="region of interest" description="Disordered" evidence="7">
    <location>
        <begin position="818"/>
        <end position="838"/>
    </location>
</feature>
<proteinExistence type="inferred from homology"/>
<dbReference type="Pfam" id="PF08672">
    <property type="entry name" value="ANAPC2"/>
    <property type="match status" value="1"/>
</dbReference>
<dbReference type="SUPFAM" id="SSF46785">
    <property type="entry name" value="Winged helix' DNA-binding domain"/>
    <property type="match status" value="1"/>
</dbReference>
<dbReference type="InterPro" id="IPR036317">
    <property type="entry name" value="Cullin_homology_sf"/>
</dbReference>
<comment type="similarity">
    <text evidence="6">Belongs to the cullin family.</text>
</comment>
<evidence type="ECO:0000313" key="10">
    <source>
        <dbReference type="Proteomes" id="UP001629113"/>
    </source>
</evidence>
<dbReference type="InterPro" id="IPR044554">
    <property type="entry name" value="ANAPC2"/>
</dbReference>
<dbReference type="InterPro" id="IPR036388">
    <property type="entry name" value="WH-like_DNA-bd_sf"/>
</dbReference>
<dbReference type="SMART" id="SM00182">
    <property type="entry name" value="CULLIN"/>
    <property type="match status" value="1"/>
</dbReference>
<dbReference type="InterPro" id="IPR036390">
    <property type="entry name" value="WH_DNA-bd_sf"/>
</dbReference>
<dbReference type="InterPro" id="IPR059120">
    <property type="entry name" value="Cullin-like_AB"/>
</dbReference>
<accession>A0ABR4PPG9</accession>
<protein>
    <recommendedName>
        <fullName evidence="1">Anaphase-promoting complex subunit 2</fullName>
    </recommendedName>
</protein>
<dbReference type="InterPro" id="IPR016158">
    <property type="entry name" value="Cullin_homology"/>
</dbReference>
<evidence type="ECO:0000256" key="2">
    <source>
        <dbReference type="ARBA" id="ARBA00022618"/>
    </source>
</evidence>
<sequence>MASLKVAQSRQRRVFHAVFPTETKIGTPINTPEHGSTAAGRRSTNLASARRQATKEDSRGTRQPTLSLDEPDLVQDQVRWDRSWHAVTYFLALPDDLLHKDNHQMPSFRGKSSNSALRRALQDVLAPSSRLPSARETEDIIVWYTQHVRHHFLHHVLPFIPTSESMQDPEDALFQVITTLQSINHQYQQGLLFIAQEIEMLAPASSEPLVCKFHQDLHTLISSSVTGRVMHILRPVLTYYTYNILNIPKQTRLAGPPLLSGGLDTGNARRTMLHVVESLRGVGLAGESFQVIFAEVMNKAMGGYVKGVFEGSWSPSPAAEYQATEDKTRKTDEAGLVSTLHQTQSHSVLKLNDWIESQYSSLTAEVFNKIENVTVSWPDVEKWKEMSTGRLAGLRTSELFDIVVNWPRSNGALDDLRTAVTTPQRRLQLTDVFAVTLSGRLLHPGASTLEILQTYIAMIWSFHSLDTSKVLLDRVAYPLQLYLCSREDTVRIIVTGLLSDTEDDEGVPVQPGGDKLVELAILLNQDTDQTGHRVSEEELDWHDMEWVPDPVDAGPGYKRSKSADIIGTLIGVLGSQEVFIKEFQNVIGENLLRHEAGFEKENRVLELLKGRFGESPLQSCEVMIRDIQDSSRVDSVIRKTQQLETSPQEIQEALSISARSTQESYNSPEGLLAPSLHAKILSRLFWPQLQDESHRVPDEIEWLQKRYENGFETLKTSRKLTWLQTLGQVVVELELLDRTIREEVHTWQATVIWAFHSEESSDMPLTRSIDELVQYLEMGVPLVRSAVNFWVGKLVLQEASKDCFSVLETLNHEERTRSDAQAAAAAAASADNPTQDAGAMADDLTEKMQVPWQFIQGMLTNMASQMPLQQIAMMLKMSIADGFPYSNEELQEFLGTKISTGELELSGGKYKLRK</sequence>